<gene>
    <name evidence="1" type="ORF">D8827_06145</name>
</gene>
<evidence type="ECO:0000313" key="2">
    <source>
        <dbReference type="Proteomes" id="UP000267137"/>
    </source>
</evidence>
<protein>
    <submittedName>
        <fullName evidence="1">Uncharacterized protein</fullName>
    </submittedName>
</protein>
<sequence>MKSENPYKVAYAQYTTKTVAPNISTTSVVEIGERHQDNIGNGMRATGEFVHSAFETVAENPVQTIAGIVIGGFIIAGLTIGVTEVAVGTGAMITYLLNLFSDSCNFY</sequence>
<organism evidence="1 2">
    <name type="scientific">Streptococcus intermedius</name>
    <dbReference type="NCBI Taxonomy" id="1338"/>
    <lineage>
        <taxon>Bacteria</taxon>
        <taxon>Bacillati</taxon>
        <taxon>Bacillota</taxon>
        <taxon>Bacilli</taxon>
        <taxon>Lactobacillales</taxon>
        <taxon>Streptococcaceae</taxon>
        <taxon>Streptococcus</taxon>
        <taxon>Streptococcus anginosus group</taxon>
    </lineage>
</organism>
<name>A0AAE8G105_STRIT</name>
<proteinExistence type="predicted"/>
<evidence type="ECO:0000313" key="1">
    <source>
        <dbReference type="EMBL" id="RSJ23235.1"/>
    </source>
</evidence>
<dbReference type="Proteomes" id="UP000267137">
    <property type="component" value="Unassembled WGS sequence"/>
</dbReference>
<dbReference type="RefSeq" id="WP_125442484.1">
    <property type="nucleotide sequence ID" value="NZ_RJOO01000003.1"/>
</dbReference>
<dbReference type="EMBL" id="RJOO01000003">
    <property type="protein sequence ID" value="RSJ23235.1"/>
    <property type="molecule type" value="Genomic_DNA"/>
</dbReference>
<accession>A0AAE8G105</accession>
<comment type="caution">
    <text evidence="1">The sequence shown here is derived from an EMBL/GenBank/DDBJ whole genome shotgun (WGS) entry which is preliminary data.</text>
</comment>
<dbReference type="AlphaFoldDB" id="A0AAE8G105"/>
<reference evidence="1 2" key="1">
    <citation type="submission" date="2018-11" db="EMBL/GenBank/DDBJ databases">
        <title>Species Designations Belie Phenotypic and Genotypic Heterogeneity in Oral Streptococci.</title>
        <authorList>
            <person name="Velsko I."/>
        </authorList>
    </citation>
    <scope>NUCLEOTIDE SEQUENCE [LARGE SCALE GENOMIC DNA]</scope>
    <source>
        <strain evidence="1 2">KLC02</strain>
    </source>
</reference>